<dbReference type="Proteomes" id="UP000593892">
    <property type="component" value="Chromosome"/>
</dbReference>
<feature type="signal peptide" evidence="1">
    <location>
        <begin position="1"/>
        <end position="21"/>
    </location>
</feature>
<dbReference type="AlphaFoldDB" id="A0A7S7NLK1"/>
<protein>
    <submittedName>
        <fullName evidence="2">Uncharacterized protein</fullName>
    </submittedName>
</protein>
<evidence type="ECO:0000256" key="1">
    <source>
        <dbReference type="SAM" id="SignalP"/>
    </source>
</evidence>
<sequence length="307" mass="33050">MIRQFTILAIAATLAAPASWAQRGERKTVDLSRVASKLSSEGTGGTAGAAQFRAAMSRGRSGGGATDGVALGSSGQANATTLAQAPGVLQMNLFEGYKSGRETYFVATRTIPSGSTLQQYIYLPDNQQLALSSVKFSYDIAPGESLALTNVKDFGFFWEYGLTAYAVKITLPDGTETWAGTDFGTADWQGLYYRKFADLPFVIPGLTGAREYLDNGATMVEIKGRFRTDLTAHVIFEDLVVPSNAVQVLDATTIVVNLSQAYGYYYDSGVGDLVQQTFDPTRVRGYLLTVGQGGFTDTLPFRHTPMQ</sequence>
<evidence type="ECO:0000313" key="3">
    <source>
        <dbReference type="Proteomes" id="UP000593892"/>
    </source>
</evidence>
<accession>A0A7S7NLK1</accession>
<dbReference type="EMBL" id="CP063849">
    <property type="protein sequence ID" value="QOY85785.1"/>
    <property type="molecule type" value="Genomic_DNA"/>
</dbReference>
<keyword evidence="3" id="KW-1185">Reference proteome</keyword>
<evidence type="ECO:0000313" key="2">
    <source>
        <dbReference type="EMBL" id="QOY85785.1"/>
    </source>
</evidence>
<keyword evidence="1" id="KW-0732">Signal</keyword>
<dbReference type="RefSeq" id="WP_194447454.1">
    <property type="nucleotide sequence ID" value="NZ_CP063849.1"/>
</dbReference>
<organism evidence="2 3">
    <name type="scientific">Paludibaculum fermentans</name>
    <dbReference type="NCBI Taxonomy" id="1473598"/>
    <lineage>
        <taxon>Bacteria</taxon>
        <taxon>Pseudomonadati</taxon>
        <taxon>Acidobacteriota</taxon>
        <taxon>Terriglobia</taxon>
        <taxon>Bryobacterales</taxon>
        <taxon>Bryobacteraceae</taxon>
        <taxon>Paludibaculum</taxon>
    </lineage>
</organism>
<name>A0A7S7NLK1_PALFE</name>
<proteinExistence type="predicted"/>
<gene>
    <name evidence="2" type="ORF">IRI77_23560</name>
</gene>
<feature type="chain" id="PRO_5033008606" evidence="1">
    <location>
        <begin position="22"/>
        <end position="307"/>
    </location>
</feature>
<reference evidence="2 3" key="1">
    <citation type="submission" date="2020-10" db="EMBL/GenBank/DDBJ databases">
        <title>Complete genome sequence of Paludibaculum fermentans P105T, a facultatively anaerobic acidobacterium capable of dissimilatory Fe(III) reduction.</title>
        <authorList>
            <person name="Dedysh S.N."/>
            <person name="Beletsky A.V."/>
            <person name="Kulichevskaya I.S."/>
            <person name="Mardanov A.V."/>
            <person name="Ravin N.V."/>
        </authorList>
    </citation>
    <scope>NUCLEOTIDE SEQUENCE [LARGE SCALE GENOMIC DNA]</scope>
    <source>
        <strain evidence="2 3">P105</strain>
    </source>
</reference>
<dbReference type="KEGG" id="pfer:IRI77_23560"/>